<evidence type="ECO:0000256" key="3">
    <source>
        <dbReference type="SAM" id="Phobius"/>
    </source>
</evidence>
<dbReference type="STRING" id="1450648.CLORY_35230"/>
<accession>A0A1V4IFJ1</accession>
<dbReference type="Gene3D" id="3.10.310.30">
    <property type="match status" value="1"/>
</dbReference>
<dbReference type="PANTHER" id="PTHR47618:SF2">
    <property type="entry name" value="CYCLIC-DI-AMP PHOSPHODIESTERASE GDPP"/>
    <property type="match status" value="1"/>
</dbReference>
<comment type="caution">
    <text evidence="6">The sequence shown here is derived from an EMBL/GenBank/DDBJ whole genome shotgun (WGS) entry which is preliminary data.</text>
</comment>
<keyword evidence="1" id="KW-1003">Cell membrane</keyword>
<dbReference type="InterPro" id="IPR014528">
    <property type="entry name" value="GdpP/PdeA"/>
</dbReference>
<dbReference type="Pfam" id="PF02272">
    <property type="entry name" value="DHHA1"/>
    <property type="match status" value="1"/>
</dbReference>
<feature type="binding site" evidence="2">
    <location>
        <position position="360"/>
    </location>
    <ligand>
        <name>Mn(2+)</name>
        <dbReference type="ChEBI" id="CHEBI:29035"/>
        <label>2</label>
    </ligand>
</feature>
<dbReference type="SUPFAM" id="SSF64182">
    <property type="entry name" value="DHH phosphoesterases"/>
    <property type="match status" value="1"/>
</dbReference>
<dbReference type="Pfam" id="PF01368">
    <property type="entry name" value="DHH"/>
    <property type="match status" value="1"/>
</dbReference>
<evidence type="ECO:0000259" key="4">
    <source>
        <dbReference type="Pfam" id="PF01368"/>
    </source>
</evidence>
<dbReference type="GO" id="GO:0003676">
    <property type="term" value="F:nucleic acid binding"/>
    <property type="evidence" value="ECO:0007669"/>
    <property type="project" value="UniProtKB-UniRule"/>
</dbReference>
<dbReference type="FunFam" id="3.90.1640.10:FF:000002">
    <property type="entry name" value="Cyclic-di-AMP phosphodiesterase"/>
    <property type="match status" value="1"/>
</dbReference>
<keyword evidence="2" id="KW-0464">Manganese</keyword>
<keyword evidence="1 6" id="KW-0378">Hydrolase</keyword>
<feature type="binding site" evidence="2">
    <location>
        <position position="354"/>
    </location>
    <ligand>
        <name>Mn(2+)</name>
        <dbReference type="ChEBI" id="CHEBI:29035"/>
        <label>1</label>
    </ligand>
</feature>
<dbReference type="GO" id="GO:0106409">
    <property type="term" value="F:cyclic-di-AMP phosphodiesterase activity"/>
    <property type="evidence" value="ECO:0007669"/>
    <property type="project" value="RHEA"/>
</dbReference>
<dbReference type="Gene3D" id="3.90.1640.10">
    <property type="entry name" value="inorganic pyrophosphatase (n-terminal core)"/>
    <property type="match status" value="1"/>
</dbReference>
<dbReference type="GO" id="GO:0046872">
    <property type="term" value="F:metal ion binding"/>
    <property type="evidence" value="ECO:0007669"/>
    <property type="project" value="UniProtKB-KW"/>
</dbReference>
<dbReference type="Gene3D" id="3.30.450.20">
    <property type="entry name" value="PAS domain"/>
    <property type="match status" value="1"/>
</dbReference>
<dbReference type="InterPro" id="IPR001667">
    <property type="entry name" value="DDH_dom"/>
</dbReference>
<feature type="transmembrane region" description="Helical" evidence="3">
    <location>
        <begin position="12"/>
        <end position="30"/>
    </location>
</feature>
<dbReference type="Proteomes" id="UP000190080">
    <property type="component" value="Unassembled WGS sequence"/>
</dbReference>
<dbReference type="RefSeq" id="WP_079426906.1">
    <property type="nucleotide sequence ID" value="NZ_MZGV01000053.1"/>
</dbReference>
<dbReference type="GO" id="GO:0005886">
    <property type="term" value="C:plasma membrane"/>
    <property type="evidence" value="ECO:0007669"/>
    <property type="project" value="UniProtKB-SubCell"/>
</dbReference>
<keyword evidence="1 3" id="KW-0472">Membrane</keyword>
<dbReference type="InterPro" id="IPR003156">
    <property type="entry name" value="DHHA1_dom"/>
</dbReference>
<evidence type="ECO:0000313" key="7">
    <source>
        <dbReference type="Proteomes" id="UP000190080"/>
    </source>
</evidence>
<evidence type="ECO:0000313" key="6">
    <source>
        <dbReference type="EMBL" id="OPJ58689.1"/>
    </source>
</evidence>
<protein>
    <recommendedName>
        <fullName evidence="1">Cyclic-di-AMP phosphodiesterase</fullName>
        <ecNumber evidence="1">3.1.4.-</ecNumber>
    </recommendedName>
</protein>
<dbReference type="InterPro" id="IPR051319">
    <property type="entry name" value="Oligoribo/pAp-PDE_c-di-AMP_PDE"/>
</dbReference>
<feature type="binding site" evidence="2">
    <location>
        <position position="427"/>
    </location>
    <ligand>
        <name>Mn(2+)</name>
        <dbReference type="ChEBI" id="CHEBI:29035"/>
        <label>2</label>
    </ligand>
</feature>
<feature type="domain" description="DHHA1" evidence="5">
    <location>
        <begin position="562"/>
        <end position="652"/>
    </location>
</feature>
<dbReference type="PANTHER" id="PTHR47618">
    <property type="entry name" value="BIFUNCTIONAL OLIGORIBONUCLEASE AND PAP PHOSPHATASE NRNA"/>
    <property type="match status" value="1"/>
</dbReference>
<name>A0A1V4IFJ1_9CLOT</name>
<comment type="similarity">
    <text evidence="1">Belongs to the GdpP/PdeA phosphodiesterase family.</text>
</comment>
<keyword evidence="3" id="KW-1133">Transmembrane helix</keyword>
<keyword evidence="2" id="KW-0479">Metal-binding</keyword>
<keyword evidence="7" id="KW-1185">Reference proteome</keyword>
<feature type="transmembrane region" description="Helical" evidence="3">
    <location>
        <begin position="36"/>
        <end position="54"/>
    </location>
</feature>
<feature type="binding site" evidence="2">
    <location>
        <position position="358"/>
    </location>
    <ligand>
        <name>Mn(2+)</name>
        <dbReference type="ChEBI" id="CHEBI:29035"/>
        <label>1</label>
    </ligand>
</feature>
<comment type="catalytic activity">
    <reaction evidence="1">
        <text>3',3'-c-di-AMP + H2O = 5'-O-phosphonoadenylyl-(3'-&gt;5')-adenosine + H(+)</text>
        <dbReference type="Rhea" id="RHEA:54420"/>
        <dbReference type="ChEBI" id="CHEBI:15377"/>
        <dbReference type="ChEBI" id="CHEBI:15378"/>
        <dbReference type="ChEBI" id="CHEBI:71500"/>
        <dbReference type="ChEBI" id="CHEBI:138171"/>
    </reaction>
</comment>
<sequence>MDNNKYNYFSTNNILYMLIMALVISLLFYYRHIVVGIVVLTLFAILVVYNIRAIKLQKHEWKKFIENFSLKLDVATRNTLVNSPFPLIITGSNGNIVWYNQNTTSVLKQEEILGKNIENIIKIVNLKNIKELNEKSYKDVNIKDRFYNIYISLINVDDSRDENDKIILFYLNDVTETKKIYDNRECVMLIEVDNLDDVVKMTEESEKPILIAEIEKCINNYAQNLKAMLKKYSSNKYVLSVQHKFITEEIRKKFEILDTVREINVGNKLAVTLSIGVGMGGETPIENGGYANSAKELALGRGGDQVVVKDGEKLSFFGGKTKEVEKRTRVRARVIAQAMRDLIKESSTVFIMGHKNPDADCFGAAVGLASIIRNLDKKCNIVLEPPINGIKQLLQKFSGDIDYSDIFINTDDFKEKFDENSLLVLVDVHNRSYVLSEEIVNISRRIVIIDHHRKAPDYIGNTILSYIEPYASSTSELITEIIQYIEEKVNVKQVEAEALLAGICVDTKNFCFKTGVRTFEAASFLRRLGADTVDVKRLFSDDLDTYIKRAQILQSAVTENDVAIAVCPEDINDTVLAAQVADELLNIRGIQASFVFVKIDNDVHISGRSLGSINVQMIMESLGGGGHMTMAGAKLENTSVDEAVEQLKNIINKKLMEDEYK</sequence>
<dbReference type="AlphaFoldDB" id="A0A1V4IFJ1"/>
<proteinExistence type="inferred from homology"/>
<dbReference type="Pfam" id="PF24898">
    <property type="entry name" value="GGDEF_GdpP"/>
    <property type="match status" value="1"/>
</dbReference>
<evidence type="ECO:0000256" key="2">
    <source>
        <dbReference type="PIRSR" id="PIRSR026583-50"/>
    </source>
</evidence>
<feature type="binding site" evidence="2">
    <location>
        <position position="427"/>
    </location>
    <ligand>
        <name>Mn(2+)</name>
        <dbReference type="ChEBI" id="CHEBI:29035"/>
        <label>1</label>
    </ligand>
</feature>
<dbReference type="EMBL" id="MZGV01000053">
    <property type="protein sequence ID" value="OPJ58689.1"/>
    <property type="molecule type" value="Genomic_DNA"/>
</dbReference>
<dbReference type="PIRSF" id="PIRSF026583">
    <property type="entry name" value="YybT"/>
    <property type="match status" value="1"/>
</dbReference>
<feature type="domain" description="DDH" evidence="4">
    <location>
        <begin position="349"/>
        <end position="503"/>
    </location>
</feature>
<comment type="function">
    <text evidence="1">Has phosphodiesterase (PDE) activity against cyclic-di-AMP (c-di-AMP).</text>
</comment>
<comment type="subcellular location">
    <subcellularLocation>
        <location evidence="1">Cell membrane</location>
    </subcellularLocation>
</comment>
<evidence type="ECO:0000256" key="1">
    <source>
        <dbReference type="PIRNR" id="PIRNR026583"/>
    </source>
</evidence>
<reference evidence="6 7" key="1">
    <citation type="submission" date="2017-03" db="EMBL/GenBank/DDBJ databases">
        <title>Genome sequence of Clostridium oryzae DSM 28571.</title>
        <authorList>
            <person name="Poehlein A."/>
            <person name="Daniel R."/>
        </authorList>
    </citation>
    <scope>NUCLEOTIDE SEQUENCE [LARGE SCALE GENOMIC DNA]</scope>
    <source>
        <strain evidence="6 7">DSM 28571</strain>
    </source>
</reference>
<dbReference type="InterPro" id="IPR038763">
    <property type="entry name" value="DHH_sf"/>
</dbReference>
<feature type="binding site" evidence="2">
    <location>
        <position position="451"/>
    </location>
    <ligand>
        <name>Mn(2+)</name>
        <dbReference type="ChEBI" id="CHEBI:29035"/>
        <label>2</label>
    </ligand>
</feature>
<gene>
    <name evidence="6" type="primary">nrnA_2</name>
    <name evidence="6" type="ORF">CLORY_35230</name>
</gene>
<keyword evidence="3" id="KW-0812">Transmembrane</keyword>
<dbReference type="GO" id="GO:0016787">
    <property type="term" value="F:hydrolase activity"/>
    <property type="evidence" value="ECO:0007669"/>
    <property type="project" value="UniProtKB-UniRule"/>
</dbReference>
<dbReference type="OrthoDB" id="9759476at2"/>
<evidence type="ECO:0000259" key="5">
    <source>
        <dbReference type="Pfam" id="PF02272"/>
    </source>
</evidence>
<dbReference type="EC" id="3.1.4.-" evidence="1"/>
<organism evidence="6 7">
    <name type="scientific">Clostridium oryzae</name>
    <dbReference type="NCBI Taxonomy" id="1450648"/>
    <lineage>
        <taxon>Bacteria</taxon>
        <taxon>Bacillati</taxon>
        <taxon>Bacillota</taxon>
        <taxon>Clostridia</taxon>
        <taxon>Eubacteriales</taxon>
        <taxon>Clostridiaceae</taxon>
        <taxon>Clostridium</taxon>
    </lineage>
</organism>
<comment type="cofactor">
    <cofactor evidence="2">
        <name>Mn(2+)</name>
        <dbReference type="ChEBI" id="CHEBI:29035"/>
    </cofactor>
    <text evidence="2">For phosphodiesterase activity, probably binds 2 Mn(2+) per subunit.</text>
</comment>
<feature type="binding site" evidence="2">
    <location>
        <position position="506"/>
    </location>
    <ligand>
        <name>Mn(2+)</name>
        <dbReference type="ChEBI" id="CHEBI:29035"/>
        <label>2</label>
    </ligand>
</feature>